<feature type="compositionally biased region" description="Polar residues" evidence="1">
    <location>
        <begin position="457"/>
        <end position="476"/>
    </location>
</feature>
<sequence length="1586" mass="175080">MKVKPKIVRQLKNSFIQLLLAIGKLIFKLFSKIPVALFSTMSLGEKWLSKKNSPYRLQEGSNFFKRRENAPYRSQRAKKLPKYLRLRKPFPLALSPKGFVLPTMTMVLLVFSLVVGAILWRTSQYTQEVINDRQAQVIYNSATPAIERAKTKLEFLFKRDYRFPNTVPGASILDQYLLNRNDDNLTTKDQVPRYEESSAYVDIYTLPGETRIDINGDNQVDNAWSYQTDLDGNGTNEQVVYAIIAKNSATESTTSTITLDSSDAKKAKYLVTRTGPLSILNGQTSGVCANTNTALAPQEGWYTINNSSVRKNFQIDAIVINKNPQNKEISALEFQQDRQLDKGNKWGVWFRYDLEAYPGKDFHWNGAMYTGGNYIWGENTDKKYFYINLISSPNSCFYTEDASEIAMTQVEDDKGNILFQGQAINGTPFKDNWQGASNLDIYPGAKQAPRDTPPPDTNNIEFNKTTDSISDNLQTSSSSPYNFSLDPIVLFTEDISKSRYTTDPTNVAARATDWTTNSLSKRIINKLVSKPYVDDTYRADNRWGPKPNYTTEIPIPSAAKFGTTIDNYIDTLTKNDPPTELPADVGLDGYWERRARAQGLRILVGQRLELGNTNGWQGKNLSTFGTTSSKPTEIGDPLYPPPLVNPTKSSEANPLTNLARQRRTLRDNVAAVQSTLVYHNASQSGLFPVATIASTVHNGSVALRNKSRTFDTLSAISSWPNLETDFLTGKGTNGWEFNAPGNVTTAADFKALIDDTTDPLRIALTNLAYFAGDPDGAFPPKQEAATTPASKITHPYPYLTMWGDFSNLRRVISLLDGSTSYNNLSPADQTTLHTAAATLGLLAYNLDNYVEVSGMDGGSASQVKALGEHMWQLIDGNTSNGEVTTLLNLTPPSNASLIDLANFYLSLTPDQYISALMADNGLGSDAQKQDTLARASALITELQIDRDRTLGFIGTSTTGEWSPWYAGVYGNGVNDIVFSQTIPPSTNSNGKDLTQLVALSCDPNIFSDALGNGSGLESKKLGLALALCPRQAVPKYPSLFYLFPKNNHDHTGINPGTDSLEDNQPATEEYIADTYISSINSGKTYKQVKDGTANDFSAIALQPRQLANWVLPKTTTDTGTDNTITGTALSTSPVYTAFLDKAFYDGRQLMQIRALDVDLNLLKTNQINSESWLTKSGIIYAFREDALREDGIARPASAAWSNCDTESELQSSTCRMDVNGLKDPPVNSKNGISTKPVDFYADPDRRPYGFRLKNGSDLSRTETKAGISFISDNTIYIQGNFNLHQNSSGTKLQEFTQALTSDWSNFYTRGNTGQGTLDSNFATQSGDRWRVAEILGDAVSILTNNFCDGTFEDGMLNTNGSDCSSTNSRNSSYLNSVLALATSGKTAADWKREKPTDISPYQSSIYINRNADIVLSDGSIFTSYRGVNAARTDNNANSGQIVNVILINALVPSRQYQSYGGLHNFPRLLQNWTGQNLEIAGAFFQLNFSTSATASWDQEAWEPGSTPSTGESKQFYEPPNRLWGYDIALQYSNPSPIASRFINVGTPRNEFYDQPQADDPYIMLLRCAKVNSKRVDSNLTDSQCTL</sequence>
<feature type="region of interest" description="Disordered" evidence="1">
    <location>
        <begin position="444"/>
        <end position="476"/>
    </location>
</feature>
<dbReference type="NCBIfam" id="NF038301">
    <property type="entry name" value="EPS_HpsA"/>
    <property type="match status" value="1"/>
</dbReference>
<dbReference type="RefSeq" id="WP_013324230.1">
    <property type="nucleotide sequence ID" value="NC_014501.1"/>
</dbReference>
<protein>
    <submittedName>
        <fullName evidence="3">Uncharacterized protein</fullName>
    </submittedName>
</protein>
<dbReference type="KEGG" id="cyj:Cyan7822_4249"/>
<dbReference type="eggNOG" id="ENOG502Z935">
    <property type="taxonomic scope" value="Bacteria"/>
</dbReference>
<keyword evidence="4" id="KW-1185">Reference proteome</keyword>
<dbReference type="InterPro" id="IPR049774">
    <property type="entry name" value="EPS_HpsA-like"/>
</dbReference>
<organism evidence="3 4">
    <name type="scientific">Gloeothece verrucosa (strain PCC 7822)</name>
    <name type="common">Cyanothece sp. (strain PCC 7822)</name>
    <dbReference type="NCBI Taxonomy" id="497965"/>
    <lineage>
        <taxon>Bacteria</taxon>
        <taxon>Bacillati</taxon>
        <taxon>Cyanobacteriota</taxon>
        <taxon>Cyanophyceae</taxon>
        <taxon>Oscillatoriophycideae</taxon>
        <taxon>Chroococcales</taxon>
        <taxon>Aphanothecaceae</taxon>
        <taxon>Gloeothece</taxon>
        <taxon>Gloeothece verrucosa</taxon>
    </lineage>
</organism>
<proteinExistence type="predicted"/>
<keyword evidence="2" id="KW-1133">Transmembrane helix</keyword>
<reference evidence="4" key="1">
    <citation type="journal article" date="2011" name="MBio">
        <title>Novel metabolic attributes of the genus Cyanothece, comprising a group of unicellular nitrogen-fixing Cyanobacteria.</title>
        <authorList>
            <person name="Bandyopadhyay A."/>
            <person name="Elvitigala T."/>
            <person name="Welsh E."/>
            <person name="Stockel J."/>
            <person name="Liberton M."/>
            <person name="Min H."/>
            <person name="Sherman L.A."/>
            <person name="Pakrasi H.B."/>
        </authorList>
    </citation>
    <scope>NUCLEOTIDE SEQUENCE [LARGE SCALE GENOMIC DNA]</scope>
    <source>
        <strain evidence="4">PCC 7822</strain>
    </source>
</reference>
<dbReference type="OrthoDB" id="468482at2"/>
<keyword evidence="2" id="KW-0812">Transmembrane</keyword>
<dbReference type="EMBL" id="CP002198">
    <property type="protein sequence ID" value="ADN16167.1"/>
    <property type="molecule type" value="Genomic_DNA"/>
</dbReference>
<evidence type="ECO:0000256" key="2">
    <source>
        <dbReference type="SAM" id="Phobius"/>
    </source>
</evidence>
<gene>
    <name evidence="3" type="ordered locus">Cyan7822_4249</name>
</gene>
<dbReference type="Proteomes" id="UP000008206">
    <property type="component" value="Chromosome"/>
</dbReference>
<evidence type="ECO:0000313" key="4">
    <source>
        <dbReference type="Proteomes" id="UP000008206"/>
    </source>
</evidence>
<evidence type="ECO:0000313" key="3">
    <source>
        <dbReference type="EMBL" id="ADN16167.1"/>
    </source>
</evidence>
<name>E0U928_GLOV7</name>
<accession>E0U928</accession>
<evidence type="ECO:0000256" key="1">
    <source>
        <dbReference type="SAM" id="MobiDB-lite"/>
    </source>
</evidence>
<dbReference type="HOGENOM" id="CLU_246581_0_0_3"/>
<feature type="transmembrane region" description="Helical" evidence="2">
    <location>
        <begin position="98"/>
        <end position="120"/>
    </location>
</feature>
<keyword evidence="2" id="KW-0472">Membrane</keyword>
<dbReference type="STRING" id="497965.Cyan7822_4249"/>